<dbReference type="Proteomes" id="UP001494588">
    <property type="component" value="Unassembled WGS sequence"/>
</dbReference>
<sequence>MAAFGDDEIRKAERLYVEPDCAQTDPANESDLLRVAAVRQPILSAVDNFFEAADGHRYLIVLADSGMGKTTFCLNYFLRKQRSKQANDRKVAVVPLGRSDALSLISKISEPRDTVLLLDALDEDTEAIGSFNDRLNEIMNAARDFRRVVITCRSQFFADEMSIPTETGIAYFGARAGGERGEYQFYKLYLLPFSVAQVNRYVELHFPFFFILKKRRALSLIKAIGDLGARPMLIEQIPELVKQKKTYTEIFDLYAFMVDRWLQRESRWINPDKLLAVSKVIAVDIYLGRSVRKTEKLTARELSTLASQCGTDLQQWHLTSRSMLNRDSAGNYKFAHRSIMEFLFVLAFVMGNDQCASDAWTDHMIELFYSWGRSDHASNNWDAISKVLASDLRKTNLLPFAHPMKVPTTLSKSEISRVGDARRPPAHTLPPRWHAALISVLVDGAEIHVHDSAYRSFYSLPATSTVEASDRIVFRENVHELGALKSSHEQSFLSTRLPSIEEILALWEAETGLSGPIFDRSEYYWLGDVLDKERRLVFNINEAPVNDDRVSLVAQLKGRNGGARETLNIYEVVKPPRVVALSRSFHALTIRVTAGEISLNSAPSLQ</sequence>
<dbReference type="RefSeq" id="WP_201659270.1">
    <property type="nucleotide sequence ID" value="NZ_CAJHCS010000034.1"/>
</dbReference>
<reference evidence="1 2" key="1">
    <citation type="submission" date="2024-01" db="EMBL/GenBank/DDBJ databases">
        <title>The diversity of rhizobia nodulating Mimosa spp. in eleven states of Brazil covering several biomes is determined by host plant, location, and edaphic factors.</title>
        <authorList>
            <person name="Rouws L."/>
            <person name="Barauna A."/>
            <person name="Beukes C."/>
            <person name="De Faria S.M."/>
            <person name="Gross E."/>
            <person name="Dos Reis Junior F.B."/>
            <person name="Simon M."/>
            <person name="Maluk M."/>
            <person name="Odee D.W."/>
            <person name="Kenicer G."/>
            <person name="Young J.P.W."/>
            <person name="Reis V.M."/>
            <person name="Zilli J."/>
            <person name="James E.K."/>
        </authorList>
    </citation>
    <scope>NUCLEOTIDE SEQUENCE [LARGE SCALE GENOMIC DNA]</scope>
    <source>
        <strain evidence="1 2">JPY77</strain>
    </source>
</reference>
<dbReference type="Gene3D" id="3.40.50.300">
    <property type="entry name" value="P-loop containing nucleotide triphosphate hydrolases"/>
    <property type="match status" value="1"/>
</dbReference>
<gene>
    <name evidence="1" type="ORF">V4C55_32765</name>
</gene>
<dbReference type="InterPro" id="IPR027417">
    <property type="entry name" value="P-loop_NTPase"/>
</dbReference>
<proteinExistence type="predicted"/>
<dbReference type="EMBL" id="JAZHGC010000037">
    <property type="protein sequence ID" value="MEM5290505.1"/>
    <property type="molecule type" value="Genomic_DNA"/>
</dbReference>
<protein>
    <recommendedName>
        <fullName evidence="3">AAA+ ATPase domain-containing protein</fullName>
    </recommendedName>
</protein>
<keyword evidence="2" id="KW-1185">Reference proteome</keyword>
<name>A0ABU9QM03_9BURK</name>
<evidence type="ECO:0000313" key="2">
    <source>
        <dbReference type="Proteomes" id="UP001494588"/>
    </source>
</evidence>
<accession>A0ABU9QM03</accession>
<comment type="caution">
    <text evidence="1">The sequence shown here is derived from an EMBL/GenBank/DDBJ whole genome shotgun (WGS) entry which is preliminary data.</text>
</comment>
<organism evidence="1 2">
    <name type="scientific">Paraburkholderia sabiae</name>
    <dbReference type="NCBI Taxonomy" id="273251"/>
    <lineage>
        <taxon>Bacteria</taxon>
        <taxon>Pseudomonadati</taxon>
        <taxon>Pseudomonadota</taxon>
        <taxon>Betaproteobacteria</taxon>
        <taxon>Burkholderiales</taxon>
        <taxon>Burkholderiaceae</taxon>
        <taxon>Paraburkholderia</taxon>
    </lineage>
</organism>
<evidence type="ECO:0008006" key="3">
    <source>
        <dbReference type="Google" id="ProtNLM"/>
    </source>
</evidence>
<evidence type="ECO:0000313" key="1">
    <source>
        <dbReference type="EMBL" id="MEM5290505.1"/>
    </source>
</evidence>